<gene>
    <name evidence="2" type="ORF">H2204_007841</name>
</gene>
<protein>
    <submittedName>
        <fullName evidence="2">Uncharacterized protein</fullName>
    </submittedName>
</protein>
<sequence length="246" mass="29236">MLLQSSRKRMVRLRMVKEESVQYIKVVVTLHPNIRTLFRMGYPSSPISSVGSSESGSRMSIDFLLNEEYPNELSSKQEPLGEEYFKKQYLQERYCRDLSREEYLKQEHLKGESPSEKAPNGKSPHARTSKSPPREKYTEEKMFFVWYHRVDLDMPWDEVTNAYNRFFPEDRRKGGLQCRFYRALDQYNVKKVRQQARFGRIRGGLIEKFGVLDCTDRRFTWMLPEHLVDPGRPVIRTHHSRSSCRE</sequence>
<dbReference type="EMBL" id="JAPDRN010000055">
    <property type="protein sequence ID" value="KAJ9632537.1"/>
    <property type="molecule type" value="Genomic_DNA"/>
</dbReference>
<evidence type="ECO:0000313" key="3">
    <source>
        <dbReference type="Proteomes" id="UP001172681"/>
    </source>
</evidence>
<dbReference type="AlphaFoldDB" id="A0AA38Y0W8"/>
<name>A0AA38Y0W8_9EURO</name>
<dbReference type="Proteomes" id="UP001172681">
    <property type="component" value="Unassembled WGS sequence"/>
</dbReference>
<organism evidence="2 3">
    <name type="scientific">Knufia peltigerae</name>
    <dbReference type="NCBI Taxonomy" id="1002370"/>
    <lineage>
        <taxon>Eukaryota</taxon>
        <taxon>Fungi</taxon>
        <taxon>Dikarya</taxon>
        <taxon>Ascomycota</taxon>
        <taxon>Pezizomycotina</taxon>
        <taxon>Eurotiomycetes</taxon>
        <taxon>Chaetothyriomycetidae</taxon>
        <taxon>Chaetothyriales</taxon>
        <taxon>Trichomeriaceae</taxon>
        <taxon>Knufia</taxon>
    </lineage>
</organism>
<reference evidence="2" key="1">
    <citation type="submission" date="2022-10" db="EMBL/GenBank/DDBJ databases">
        <title>Culturing micro-colonial fungi from biological soil crusts in the Mojave desert and describing Neophaeococcomyces mojavensis, and introducing the new genera and species Taxawa tesnikishii.</title>
        <authorList>
            <person name="Kurbessoian T."/>
            <person name="Stajich J.E."/>
        </authorList>
    </citation>
    <scope>NUCLEOTIDE SEQUENCE</scope>
    <source>
        <strain evidence="2">TK_35</strain>
    </source>
</reference>
<accession>A0AA38Y0W8</accession>
<keyword evidence="3" id="KW-1185">Reference proteome</keyword>
<comment type="caution">
    <text evidence="2">The sequence shown here is derived from an EMBL/GenBank/DDBJ whole genome shotgun (WGS) entry which is preliminary data.</text>
</comment>
<feature type="region of interest" description="Disordered" evidence="1">
    <location>
        <begin position="107"/>
        <end position="135"/>
    </location>
</feature>
<evidence type="ECO:0000313" key="2">
    <source>
        <dbReference type="EMBL" id="KAJ9632537.1"/>
    </source>
</evidence>
<proteinExistence type="predicted"/>
<evidence type="ECO:0000256" key="1">
    <source>
        <dbReference type="SAM" id="MobiDB-lite"/>
    </source>
</evidence>